<accession>A0A8T1QLB1</accession>
<comment type="caution">
    <text evidence="1">The sequence shown here is derived from an EMBL/GenBank/DDBJ whole genome shotgun (WGS) entry which is preliminary data.</text>
</comment>
<dbReference type="AlphaFoldDB" id="A0A8T1QLB1"/>
<keyword evidence="2" id="KW-1185">Reference proteome</keyword>
<sequence length="101" mass="11602">MGPRINHLLFVDDCVIFYRDRQSDWINLRDVLEVYERAPAQILNRNKTSILFSTNTGAGVKDQIINAARAVVCGSYEKYLGLPSMFGKFKYSTFRGIKEHI</sequence>
<organism evidence="1 2">
    <name type="scientific">Carya illinoinensis</name>
    <name type="common">Pecan</name>
    <dbReference type="NCBI Taxonomy" id="32201"/>
    <lineage>
        <taxon>Eukaryota</taxon>
        <taxon>Viridiplantae</taxon>
        <taxon>Streptophyta</taxon>
        <taxon>Embryophyta</taxon>
        <taxon>Tracheophyta</taxon>
        <taxon>Spermatophyta</taxon>
        <taxon>Magnoliopsida</taxon>
        <taxon>eudicotyledons</taxon>
        <taxon>Gunneridae</taxon>
        <taxon>Pentapetalae</taxon>
        <taxon>rosids</taxon>
        <taxon>fabids</taxon>
        <taxon>Fagales</taxon>
        <taxon>Juglandaceae</taxon>
        <taxon>Carya</taxon>
    </lineage>
</organism>
<evidence type="ECO:0000313" key="1">
    <source>
        <dbReference type="EMBL" id="KAG6655185.1"/>
    </source>
</evidence>
<dbReference type="EMBL" id="CM031813">
    <property type="protein sequence ID" value="KAG6655185.1"/>
    <property type="molecule type" value="Genomic_DNA"/>
</dbReference>
<protein>
    <recommendedName>
        <fullName evidence="3">Reverse transcriptase domain-containing protein</fullName>
    </recommendedName>
</protein>
<evidence type="ECO:0000313" key="2">
    <source>
        <dbReference type="Proteomes" id="UP000811609"/>
    </source>
</evidence>
<reference evidence="1" key="1">
    <citation type="submission" date="2020-12" db="EMBL/GenBank/DDBJ databases">
        <title>WGS assembly of Carya illinoinensis cv. Pawnee.</title>
        <authorList>
            <person name="Platts A."/>
            <person name="Shu S."/>
            <person name="Wright S."/>
            <person name="Barry K."/>
            <person name="Edger P."/>
            <person name="Pires J.C."/>
            <person name="Schmutz J."/>
        </authorList>
    </citation>
    <scope>NUCLEOTIDE SEQUENCE</scope>
    <source>
        <tissue evidence="1">Leaf</tissue>
    </source>
</reference>
<name>A0A8T1QLB1_CARIL</name>
<evidence type="ECO:0008006" key="3">
    <source>
        <dbReference type="Google" id="ProtNLM"/>
    </source>
</evidence>
<gene>
    <name evidence="1" type="ORF">CIPAW_05G198200</name>
</gene>
<dbReference type="Proteomes" id="UP000811609">
    <property type="component" value="Chromosome 5"/>
</dbReference>
<proteinExistence type="predicted"/>